<keyword evidence="2" id="KW-0378">Hydrolase</keyword>
<dbReference type="InterPro" id="IPR011059">
    <property type="entry name" value="Metal-dep_hydrolase_composite"/>
</dbReference>
<name>A0A7L9WMG8_9RHOB</name>
<dbReference type="AlphaFoldDB" id="A0A7L9WMG8"/>
<keyword evidence="3" id="KW-1185">Reference proteome</keyword>
<gene>
    <name evidence="2" type="ORF">F3W81_10055</name>
</gene>
<evidence type="ECO:0000313" key="2">
    <source>
        <dbReference type="EMBL" id="QOL81122.1"/>
    </source>
</evidence>
<dbReference type="InterPro" id="IPR033932">
    <property type="entry name" value="YtcJ-like"/>
</dbReference>
<proteinExistence type="predicted"/>
<evidence type="ECO:0000259" key="1">
    <source>
        <dbReference type="Pfam" id="PF07969"/>
    </source>
</evidence>
<dbReference type="CDD" id="cd01300">
    <property type="entry name" value="YtcJ_like"/>
    <property type="match status" value="1"/>
</dbReference>
<dbReference type="PANTHER" id="PTHR22642">
    <property type="entry name" value="IMIDAZOLONEPROPIONASE"/>
    <property type="match status" value="1"/>
</dbReference>
<reference evidence="2 3" key="1">
    <citation type="submission" date="2019-10" db="EMBL/GenBank/DDBJ databases">
        <title>Pseudopuniceibacterium sp. HQ09 islated from Antarctica.</title>
        <authorList>
            <person name="Liao L."/>
            <person name="Su S."/>
            <person name="Chen B."/>
            <person name="Yu Y."/>
        </authorList>
    </citation>
    <scope>NUCLEOTIDE SEQUENCE [LARGE SCALE GENOMIC DNA]</scope>
    <source>
        <strain evidence="2 3">HQ09</strain>
    </source>
</reference>
<dbReference type="Gene3D" id="2.30.40.10">
    <property type="entry name" value="Urease, subunit C, domain 1"/>
    <property type="match status" value="1"/>
</dbReference>
<dbReference type="EMBL" id="CP045201">
    <property type="protein sequence ID" value="QOL81122.1"/>
    <property type="molecule type" value="Genomic_DNA"/>
</dbReference>
<dbReference type="PANTHER" id="PTHR22642:SF2">
    <property type="entry name" value="PROTEIN LONG AFTER FAR-RED 3"/>
    <property type="match status" value="1"/>
</dbReference>
<dbReference type="Pfam" id="PF07969">
    <property type="entry name" value="Amidohydro_3"/>
    <property type="match status" value="1"/>
</dbReference>
<dbReference type="KEGG" id="pshq:F3W81_10055"/>
<dbReference type="Gene3D" id="3.20.20.140">
    <property type="entry name" value="Metal-dependent hydrolases"/>
    <property type="match status" value="1"/>
</dbReference>
<feature type="domain" description="Amidohydrolase 3" evidence="1">
    <location>
        <begin position="57"/>
        <end position="543"/>
    </location>
</feature>
<dbReference type="GO" id="GO:0016810">
    <property type="term" value="F:hydrolase activity, acting on carbon-nitrogen (but not peptide) bonds"/>
    <property type="evidence" value="ECO:0007669"/>
    <property type="project" value="InterPro"/>
</dbReference>
<dbReference type="RefSeq" id="WP_193083443.1">
    <property type="nucleotide sequence ID" value="NZ_CP045201.1"/>
</dbReference>
<dbReference type="Gene3D" id="3.10.310.70">
    <property type="match status" value="1"/>
</dbReference>
<evidence type="ECO:0000313" key="3">
    <source>
        <dbReference type="Proteomes" id="UP000594118"/>
    </source>
</evidence>
<dbReference type="Proteomes" id="UP000594118">
    <property type="component" value="Chromosome"/>
</dbReference>
<dbReference type="InterPro" id="IPR032466">
    <property type="entry name" value="Metal_Hydrolase"/>
</dbReference>
<sequence>MSEITVFTARKIRTMTDAMPEASAVAVRDGRIIEVGTLETLAPWLAAHPHRIDRQFEGHVLMPGFIDPHLHPTLGAMLLPCHFITAMEWVLPDRTCAPVTSHAAYLARLAEVVAGEGASDEIVVTWGFHRIWHGNVDRAALNAISATKPIFVWQRSFHEIIANDAAIAWLGAAREDLERHPQIDLETGRFYETGLAIATQAMNKVLLAPQRYMRGLDLVKRAVHLGGHTTIGELAYPLMNDALEWQVLSTTLDRPDTPFRMKIVPRALQRGSFSGDPAEDVARVAGFAGRSTDKLFFGNSVKLFTDGGFFAELMQMRDPGFIDGHHGEWLMAPEAFEAHARAFWAEGKQIHVHCTGDLGLELALEVLQKLQDDKPRFNHRFTIEHFGVSSPEQVRRIKDLGAIVSANVYYVHELGEAYWQASIGYERASQMARLGAVERAGIPFALHSDFTMAPAMPLNSAWVAVNRIAESGAVLCPEERVSLRAAMRAITIDAAYVLGMEDEVGSIQAGKKADFTVLEQDPWEVAPEALRDIPIWGTVFEGTPFPIAR</sequence>
<accession>A0A7L9WMG8</accession>
<organism evidence="2 3">
    <name type="scientific">Pseudooceanicola spongiae</name>
    <dbReference type="NCBI Taxonomy" id="2613965"/>
    <lineage>
        <taxon>Bacteria</taxon>
        <taxon>Pseudomonadati</taxon>
        <taxon>Pseudomonadota</taxon>
        <taxon>Alphaproteobacteria</taxon>
        <taxon>Rhodobacterales</taxon>
        <taxon>Paracoccaceae</taxon>
        <taxon>Pseudooceanicola</taxon>
    </lineage>
</organism>
<dbReference type="InterPro" id="IPR013108">
    <property type="entry name" value="Amidohydro_3"/>
</dbReference>
<dbReference type="SUPFAM" id="SSF51556">
    <property type="entry name" value="Metallo-dependent hydrolases"/>
    <property type="match status" value="1"/>
</dbReference>
<dbReference type="SUPFAM" id="SSF51338">
    <property type="entry name" value="Composite domain of metallo-dependent hydrolases"/>
    <property type="match status" value="1"/>
</dbReference>
<protein>
    <submittedName>
        <fullName evidence="2">Amidohydrolase family protein</fullName>
    </submittedName>
</protein>